<dbReference type="Proteomes" id="UP000283387">
    <property type="component" value="Unassembled WGS sequence"/>
</dbReference>
<gene>
    <name evidence="2" type="ORF">BC643_2293</name>
</gene>
<accession>A0A419W924</accession>
<protein>
    <submittedName>
        <fullName evidence="2">Uncharacterized protein</fullName>
    </submittedName>
</protein>
<organism evidence="2 3">
    <name type="scientific">Mangrovibacterium diazotrophicum</name>
    <dbReference type="NCBI Taxonomy" id="1261403"/>
    <lineage>
        <taxon>Bacteria</taxon>
        <taxon>Pseudomonadati</taxon>
        <taxon>Bacteroidota</taxon>
        <taxon>Bacteroidia</taxon>
        <taxon>Marinilabiliales</taxon>
        <taxon>Prolixibacteraceae</taxon>
        <taxon>Mangrovibacterium</taxon>
    </lineage>
</organism>
<evidence type="ECO:0000313" key="3">
    <source>
        <dbReference type="Proteomes" id="UP000283387"/>
    </source>
</evidence>
<keyword evidence="3" id="KW-1185">Reference proteome</keyword>
<comment type="caution">
    <text evidence="2">The sequence shown here is derived from an EMBL/GenBank/DDBJ whole genome shotgun (WGS) entry which is preliminary data.</text>
</comment>
<sequence>MDRLVWSKGLLKNRLTIARNSEQIGVIDWNSFFSSDALATINGRRFLLSRDFFLSKLEISDATNQAPLATIMINLFSPKSDLVLNGKRFELEIKNFWQSRWAWKYNGQEIIVFQSHEFLTKDRGSVDIYMADTEEIEVLILLGLFIRNQLVLFMLFIALVILFILI</sequence>
<dbReference type="EMBL" id="RAPN01000001">
    <property type="protein sequence ID" value="RKD91924.1"/>
    <property type="molecule type" value="Genomic_DNA"/>
</dbReference>
<dbReference type="AlphaFoldDB" id="A0A419W924"/>
<keyword evidence="1" id="KW-0472">Membrane</keyword>
<proteinExistence type="predicted"/>
<name>A0A419W924_9BACT</name>
<evidence type="ECO:0000256" key="1">
    <source>
        <dbReference type="SAM" id="Phobius"/>
    </source>
</evidence>
<reference evidence="2 3" key="1">
    <citation type="submission" date="2018-09" db="EMBL/GenBank/DDBJ databases">
        <title>Genomic Encyclopedia of Archaeal and Bacterial Type Strains, Phase II (KMG-II): from individual species to whole genera.</title>
        <authorList>
            <person name="Goeker M."/>
        </authorList>
    </citation>
    <scope>NUCLEOTIDE SEQUENCE [LARGE SCALE GENOMIC DNA]</scope>
    <source>
        <strain evidence="2 3">DSM 27148</strain>
    </source>
</reference>
<dbReference type="OrthoDB" id="1119639at2"/>
<keyword evidence="1" id="KW-0812">Transmembrane</keyword>
<evidence type="ECO:0000313" key="2">
    <source>
        <dbReference type="EMBL" id="RKD91924.1"/>
    </source>
</evidence>
<dbReference type="RefSeq" id="WP_147377202.1">
    <property type="nucleotide sequence ID" value="NZ_RAPN01000001.1"/>
</dbReference>
<keyword evidence="1" id="KW-1133">Transmembrane helix</keyword>
<feature type="transmembrane region" description="Helical" evidence="1">
    <location>
        <begin position="138"/>
        <end position="165"/>
    </location>
</feature>